<proteinExistence type="predicted"/>
<dbReference type="HOGENOM" id="CLU_080754_0_0_1"/>
<organism evidence="3 4">
    <name type="scientific">Candida glabrata (strain ATCC 2001 / BCRC 20586 / JCM 3761 / NBRC 0622 / NRRL Y-65 / CBS 138)</name>
    <name type="common">Yeast</name>
    <name type="synonym">Nakaseomyces glabratus</name>
    <dbReference type="NCBI Taxonomy" id="284593"/>
    <lineage>
        <taxon>Eukaryota</taxon>
        <taxon>Fungi</taxon>
        <taxon>Dikarya</taxon>
        <taxon>Ascomycota</taxon>
        <taxon>Saccharomycotina</taxon>
        <taxon>Saccharomycetes</taxon>
        <taxon>Saccharomycetales</taxon>
        <taxon>Saccharomycetaceae</taxon>
        <taxon>Nakaseomyces</taxon>
    </lineage>
</organism>
<feature type="compositionally biased region" description="Acidic residues" evidence="1">
    <location>
        <begin position="180"/>
        <end position="191"/>
    </location>
</feature>
<dbReference type="EMBL" id="CR380956">
    <property type="protein sequence ID" value="CAG61122.1"/>
    <property type="molecule type" value="Genomic_DNA"/>
</dbReference>
<feature type="compositionally biased region" description="Basic residues" evidence="1">
    <location>
        <begin position="277"/>
        <end position="289"/>
    </location>
</feature>
<dbReference type="InterPro" id="IPR018479">
    <property type="entry name" value="Lrs4/Mde4"/>
</dbReference>
<dbReference type="eggNOG" id="ENOG502S5I1">
    <property type="taxonomic scope" value="Eukaryota"/>
</dbReference>
<dbReference type="GO" id="GO:0062040">
    <property type="term" value="C:fungal biofilm matrix"/>
    <property type="evidence" value="ECO:0000314"/>
    <property type="project" value="CGD"/>
</dbReference>
<reference evidence="3 4" key="1">
    <citation type="journal article" date="2004" name="Nature">
        <title>Genome evolution in yeasts.</title>
        <authorList>
            <consortium name="Genolevures"/>
            <person name="Dujon B."/>
            <person name="Sherman D."/>
            <person name="Fischer G."/>
            <person name="Durrens P."/>
            <person name="Casaregola S."/>
            <person name="Lafontaine I."/>
            <person name="de Montigny J."/>
            <person name="Marck C."/>
            <person name="Neuveglise C."/>
            <person name="Talla E."/>
            <person name="Goffard N."/>
            <person name="Frangeul L."/>
            <person name="Aigle M."/>
            <person name="Anthouard V."/>
            <person name="Babour A."/>
            <person name="Barbe V."/>
            <person name="Barnay S."/>
            <person name="Blanchin S."/>
            <person name="Beckerich J.M."/>
            <person name="Beyne E."/>
            <person name="Bleykasten C."/>
            <person name="Boisrame A."/>
            <person name="Boyer J."/>
            <person name="Cattolico L."/>
            <person name="Confanioleri F."/>
            <person name="de Daruvar A."/>
            <person name="Despons L."/>
            <person name="Fabre E."/>
            <person name="Fairhead C."/>
            <person name="Ferry-Dumazet H."/>
            <person name="Groppi A."/>
            <person name="Hantraye F."/>
            <person name="Hennequin C."/>
            <person name="Jauniaux N."/>
            <person name="Joyet P."/>
            <person name="Kachouri R."/>
            <person name="Kerrest A."/>
            <person name="Koszul R."/>
            <person name="Lemaire M."/>
            <person name="Lesur I."/>
            <person name="Ma L."/>
            <person name="Muller H."/>
            <person name="Nicaud J.M."/>
            <person name="Nikolski M."/>
            <person name="Oztas S."/>
            <person name="Ozier-Kalogeropoulos O."/>
            <person name="Pellenz S."/>
            <person name="Potier S."/>
            <person name="Richard G.F."/>
            <person name="Straub M.L."/>
            <person name="Suleau A."/>
            <person name="Swennene D."/>
            <person name="Tekaia F."/>
            <person name="Wesolowski-Louvel M."/>
            <person name="Westhof E."/>
            <person name="Wirth B."/>
            <person name="Zeniou-Meyer M."/>
            <person name="Zivanovic I."/>
            <person name="Bolotin-Fukuhara M."/>
            <person name="Thierry A."/>
            <person name="Bouchier C."/>
            <person name="Caudron B."/>
            <person name="Scarpelli C."/>
            <person name="Gaillardin C."/>
            <person name="Weissenbach J."/>
            <person name="Wincker P."/>
            <person name="Souciet J.L."/>
        </authorList>
    </citation>
    <scope>NUCLEOTIDE SEQUENCE [LARGE SCALE GENOMIC DNA]</scope>
    <source>
        <strain evidence="4">ATCC 2001 / BCRC 20586 / JCM 3761 / NBRC 0622 / NRRL Y-65 / CBS 138</strain>
    </source>
</reference>
<feature type="region of interest" description="Disordered" evidence="1">
    <location>
        <begin position="175"/>
        <end position="219"/>
    </location>
</feature>
<evidence type="ECO:0000256" key="1">
    <source>
        <dbReference type="SAM" id="MobiDB-lite"/>
    </source>
</evidence>
<sequence length="300" mass="34217">MALQVVADYYRCVLENERIYYEYQLNRRETVKNSRSEDEFSGSERTNALKTDEQLQLQRQVNKLTVDLQSMAHENERLREFQKTQKQILESKIQQLKKTVDSFKNERNSSSSSHVRTPPRQTRSGAYTQGKDTDLSRRGGFHLLSPIVGNVNPGKEKAGGLKETLKVGRNTIFDKNSSLLDDDDDDDDDEINGTSVKERSRVTGRKLRSSSSLKDSKNNHIEEEEAMEFTTDNSDEVGLMEGLKLRDGSAKANLQLPSGSLSPDEDTQSSNEETTNTRKKRRRLTRRRIQTMNSDNSSSE</sequence>
<feature type="compositionally biased region" description="Polar residues" evidence="1">
    <location>
        <begin position="290"/>
        <end position="300"/>
    </location>
</feature>
<evidence type="ECO:0000313" key="4">
    <source>
        <dbReference type="Proteomes" id="UP000002428"/>
    </source>
</evidence>
<dbReference type="Proteomes" id="UP000002428">
    <property type="component" value="Chromosome J"/>
</dbReference>
<dbReference type="AlphaFoldDB" id="Q6FNM3"/>
<evidence type="ECO:0000313" key="3">
    <source>
        <dbReference type="EMBL" id="CAG61122.1"/>
    </source>
</evidence>
<name>Q6FNM3_CANGA</name>
<protein>
    <recommendedName>
        <fullName evidence="5">Monopolin complex subunit LRS4</fullName>
    </recommendedName>
</protein>
<evidence type="ECO:0000313" key="2">
    <source>
        <dbReference type="CGD" id="CAL0132858"/>
    </source>
</evidence>
<accession>Q6FNM3</accession>
<dbReference type="OMA" id="YESVIEC"/>
<evidence type="ECO:0008006" key="5">
    <source>
        <dbReference type="Google" id="ProtNLM"/>
    </source>
</evidence>
<feature type="region of interest" description="Disordered" evidence="1">
    <location>
        <begin position="102"/>
        <end position="140"/>
    </location>
</feature>
<dbReference type="STRING" id="284593.Q6FNM3"/>
<feature type="region of interest" description="Disordered" evidence="1">
    <location>
        <begin position="248"/>
        <end position="300"/>
    </location>
</feature>
<dbReference type="Pfam" id="PF10422">
    <property type="entry name" value="LRS4"/>
    <property type="match status" value="1"/>
</dbReference>
<dbReference type="FunCoup" id="Q6FNM3">
    <property type="interactions" value="203"/>
</dbReference>
<keyword evidence="4" id="KW-1185">Reference proteome</keyword>
<dbReference type="CGD" id="CAL0132858">
    <property type="gene designation" value="CAGL0J10560g"/>
</dbReference>
<dbReference type="InParanoid" id="Q6FNM3"/>
<gene>
    <name evidence="2 3" type="ordered locus">CAGL0J10560g</name>
</gene>
<dbReference type="KEGG" id="cgr:2889609"/>
<dbReference type="VEuPathDB" id="FungiDB:CAGL0J10560g"/>